<gene>
    <name evidence="6" type="ORF">PG996_001598</name>
</gene>
<dbReference type="InterPro" id="IPR036779">
    <property type="entry name" value="LysM_dom_sf"/>
</dbReference>
<sequence length="266" mass="27993">MEVSSWSMDLYGICYGEYISAYGKQIPASSIGERYNDGMHLVCLPSNSYALPPPPLGTSADAGNQQRGREGGVVAPTTTVSSTITHPASQGSGSAPSPTQDGLASNCNNFASVKGGDTCFDRAKAYGITPEQLYACKPNILLHPYFIPKATDRSQQQGIRYWDSTEQTAPPNHARHRPGPTQSGIDPNCNKYAPAQKGDVCDTFAARSSISNAQLYAWNAALGSSGQNCGSSLWADEWYCVGISAPAAGSTASSSKITRVTAPGPT</sequence>
<reference evidence="6 7" key="1">
    <citation type="submission" date="2023-01" db="EMBL/GenBank/DDBJ databases">
        <title>Analysis of 21 Apiospora genomes using comparative genomics revels a genus with tremendous synthesis potential of carbohydrate active enzymes and secondary metabolites.</title>
        <authorList>
            <person name="Sorensen T."/>
        </authorList>
    </citation>
    <scope>NUCLEOTIDE SEQUENCE [LARGE SCALE GENOMIC DNA]</scope>
    <source>
        <strain evidence="6 7">CBS 83171</strain>
    </source>
</reference>
<keyword evidence="7" id="KW-1185">Reference proteome</keyword>
<protein>
    <recommendedName>
        <fullName evidence="5">LysM domain-containing protein</fullName>
    </recommendedName>
</protein>
<accession>A0ABR1WH50</accession>
<proteinExistence type="inferred from homology"/>
<comment type="similarity">
    <text evidence="3">Belongs to the secreted LysM effector family.</text>
</comment>
<comment type="caution">
    <text evidence="6">The sequence shown here is derived from an EMBL/GenBank/DDBJ whole genome shotgun (WGS) entry which is preliminary data.</text>
</comment>
<dbReference type="CDD" id="cd00118">
    <property type="entry name" value="LysM"/>
    <property type="match status" value="1"/>
</dbReference>
<evidence type="ECO:0000256" key="3">
    <source>
        <dbReference type="ARBA" id="ARBA00044955"/>
    </source>
</evidence>
<name>A0ABR1WH50_9PEZI</name>
<feature type="region of interest" description="Disordered" evidence="4">
    <location>
        <begin position="54"/>
        <end position="73"/>
    </location>
</feature>
<evidence type="ECO:0000313" key="6">
    <source>
        <dbReference type="EMBL" id="KAK8082817.1"/>
    </source>
</evidence>
<dbReference type="PANTHER" id="PTHR34997">
    <property type="entry name" value="AM15"/>
    <property type="match status" value="1"/>
</dbReference>
<dbReference type="EMBL" id="JAQQWM010000001">
    <property type="protein sequence ID" value="KAK8082817.1"/>
    <property type="molecule type" value="Genomic_DNA"/>
</dbReference>
<keyword evidence="2" id="KW-0843">Virulence</keyword>
<dbReference type="PANTHER" id="PTHR34997:SF18">
    <property type="entry name" value="LYSM DOMAIN-CONTAINING PROTEIN"/>
    <property type="match status" value="1"/>
</dbReference>
<dbReference type="Proteomes" id="UP001446871">
    <property type="component" value="Unassembled WGS sequence"/>
</dbReference>
<feature type="region of interest" description="Disordered" evidence="4">
    <location>
        <begin position="166"/>
        <end position="188"/>
    </location>
</feature>
<evidence type="ECO:0000259" key="5">
    <source>
        <dbReference type="PROSITE" id="PS51782"/>
    </source>
</evidence>
<dbReference type="Pfam" id="PF01476">
    <property type="entry name" value="LysM"/>
    <property type="match status" value="1"/>
</dbReference>
<dbReference type="PROSITE" id="PS51782">
    <property type="entry name" value="LYSM"/>
    <property type="match status" value="1"/>
</dbReference>
<evidence type="ECO:0000313" key="7">
    <source>
        <dbReference type="Proteomes" id="UP001446871"/>
    </source>
</evidence>
<evidence type="ECO:0000256" key="2">
    <source>
        <dbReference type="ARBA" id="ARBA00023026"/>
    </source>
</evidence>
<dbReference type="InterPro" id="IPR052210">
    <property type="entry name" value="LysM1-like"/>
</dbReference>
<dbReference type="Gene3D" id="3.10.350.10">
    <property type="entry name" value="LysM domain"/>
    <property type="match status" value="2"/>
</dbReference>
<evidence type="ECO:0000256" key="4">
    <source>
        <dbReference type="SAM" id="MobiDB-lite"/>
    </source>
</evidence>
<feature type="domain" description="LysM" evidence="5">
    <location>
        <begin position="191"/>
        <end position="241"/>
    </location>
</feature>
<organism evidence="6 7">
    <name type="scientific">Apiospora saccharicola</name>
    <dbReference type="NCBI Taxonomy" id="335842"/>
    <lineage>
        <taxon>Eukaryota</taxon>
        <taxon>Fungi</taxon>
        <taxon>Dikarya</taxon>
        <taxon>Ascomycota</taxon>
        <taxon>Pezizomycotina</taxon>
        <taxon>Sordariomycetes</taxon>
        <taxon>Xylariomycetidae</taxon>
        <taxon>Amphisphaeriales</taxon>
        <taxon>Apiosporaceae</taxon>
        <taxon>Apiospora</taxon>
    </lineage>
</organism>
<keyword evidence="1" id="KW-0147">Chitin-binding</keyword>
<feature type="region of interest" description="Disordered" evidence="4">
    <location>
        <begin position="247"/>
        <end position="266"/>
    </location>
</feature>
<dbReference type="InterPro" id="IPR018392">
    <property type="entry name" value="LysM"/>
</dbReference>
<evidence type="ECO:0000256" key="1">
    <source>
        <dbReference type="ARBA" id="ARBA00022669"/>
    </source>
</evidence>